<evidence type="ECO:0000256" key="10">
    <source>
        <dbReference type="PROSITE-ProRule" id="PRU01024"/>
    </source>
</evidence>
<comment type="similarity">
    <text evidence="9">Belongs to the class I-like SAM-binding methyltransferase superfamily. RNA M5U methyltransferase family. RlmD subfamily.</text>
</comment>
<keyword evidence="3 9" id="KW-0489">Methyltransferase</keyword>
<dbReference type="EMBL" id="LNYU01000091">
    <property type="protein sequence ID" value="KTD53152.1"/>
    <property type="molecule type" value="Genomic_DNA"/>
</dbReference>
<dbReference type="InterPro" id="IPR030390">
    <property type="entry name" value="MeTrfase_TrmA_AS"/>
</dbReference>
<dbReference type="PROSITE" id="PS01231">
    <property type="entry name" value="TRMA_2"/>
    <property type="match status" value="1"/>
</dbReference>
<feature type="binding site" evidence="9">
    <location>
        <position position="83"/>
    </location>
    <ligand>
        <name>[4Fe-4S] cluster</name>
        <dbReference type="ChEBI" id="CHEBI:49883"/>
    </ligand>
</feature>
<dbReference type="GO" id="GO:0005506">
    <property type="term" value="F:iron ion binding"/>
    <property type="evidence" value="ECO:0007669"/>
    <property type="project" value="UniProtKB-UniRule"/>
</dbReference>
<name>A0A0W0Y8L3_9GAMM</name>
<dbReference type="NCBIfam" id="TIGR00479">
    <property type="entry name" value="rumA"/>
    <property type="match status" value="1"/>
</dbReference>
<feature type="binding site" evidence="9 10">
    <location>
        <position position="305"/>
    </location>
    <ligand>
        <name>S-adenosyl-L-methionine</name>
        <dbReference type="ChEBI" id="CHEBI:59789"/>
    </ligand>
</feature>
<feature type="binding site" evidence="9 10">
    <location>
        <position position="276"/>
    </location>
    <ligand>
        <name>S-adenosyl-L-methionine</name>
        <dbReference type="ChEBI" id="CHEBI:59789"/>
    </ligand>
</feature>
<comment type="function">
    <text evidence="9">Catalyzes the formation of 5-methyl-uridine at position 1939 (m5U1939) in 23S rRNA.</text>
</comment>
<evidence type="ECO:0000256" key="9">
    <source>
        <dbReference type="HAMAP-Rule" id="MF_01010"/>
    </source>
</evidence>
<evidence type="ECO:0000256" key="8">
    <source>
        <dbReference type="ARBA" id="ARBA00023014"/>
    </source>
</evidence>
<feature type="binding site" evidence="9">
    <location>
        <position position="353"/>
    </location>
    <ligand>
        <name>S-adenosyl-L-methionine</name>
        <dbReference type="ChEBI" id="CHEBI:59789"/>
    </ligand>
</feature>
<sequence length="444" mass="50422">MRRAKSKTNPIVQTARIDNLSHDGKGIARIQGKATFIQGALPGELVEFQYTRIKKDFDEGFLLKTLEPSSLRVTPKCPHYVMCGGCSLQHLSQEEQIHFKQDQLLDLLSRYGRTRPQTVLSPLVANYWNYRNKARLSVRHVEKKQATLIGFRERNNPRYITEITQCSVLNAKLDVDILPLRHLIDSMEDKYCIAQIEVAAGDDEIALIFRNLTPLTSEDEFKIKKFAEEYHYKIYLQPGGPDSVYCFYPPNSNEYLAYHLPDFQISFAFHPTDFTQINSMLNRSMVTLALQLMDLKSTDIVLDLFCGLGNFSLPMAKFCSKVLGVEGSKTMVERASMNAKKNDLSNVDFYAANLDDVNEVKKLVQQPCNKILIDPPRSGALEIVKQIDLLNPERIVYVSCNPITLARDTDILVNQKGYVLIKAGVMDMFPHTAHVESIAMFEKG</sequence>
<organism evidence="13 14">
    <name type="scientific">Legionella santicrucis</name>
    <dbReference type="NCBI Taxonomy" id="45074"/>
    <lineage>
        <taxon>Bacteria</taxon>
        <taxon>Pseudomonadati</taxon>
        <taxon>Pseudomonadota</taxon>
        <taxon>Gammaproteobacteria</taxon>
        <taxon>Legionellales</taxon>
        <taxon>Legionellaceae</taxon>
        <taxon>Legionella</taxon>
    </lineage>
</organism>
<keyword evidence="1 9" id="KW-0004">4Fe-4S</keyword>
<dbReference type="AlphaFoldDB" id="A0A0W0Y8L3"/>
<evidence type="ECO:0000313" key="13">
    <source>
        <dbReference type="EMBL" id="KTD53152.1"/>
    </source>
</evidence>
<dbReference type="RefSeq" id="WP_058516074.1">
    <property type="nucleotide sequence ID" value="NZ_CAAAIH010000015.1"/>
</dbReference>
<reference evidence="13 14" key="1">
    <citation type="submission" date="2015-11" db="EMBL/GenBank/DDBJ databases">
        <title>Genomic analysis of 38 Legionella species identifies large and diverse effector repertoires.</title>
        <authorList>
            <person name="Burstein D."/>
            <person name="Amaro F."/>
            <person name="Zusman T."/>
            <person name="Lifshitz Z."/>
            <person name="Cohen O."/>
            <person name="Gilbert J.A."/>
            <person name="Pupko T."/>
            <person name="Shuman H.A."/>
            <person name="Segal G."/>
        </authorList>
    </citation>
    <scope>NUCLEOTIDE SEQUENCE [LARGE SCALE GENOMIC DNA]</scope>
    <source>
        <strain evidence="13 14">SC-63-C7</strain>
    </source>
</reference>
<dbReference type="SUPFAM" id="SSF50249">
    <property type="entry name" value="Nucleic acid-binding proteins"/>
    <property type="match status" value="1"/>
</dbReference>
<dbReference type="InterPro" id="IPR002792">
    <property type="entry name" value="TRAM_dom"/>
</dbReference>
<evidence type="ECO:0000313" key="14">
    <source>
        <dbReference type="Proteomes" id="UP000054703"/>
    </source>
</evidence>
<dbReference type="SUPFAM" id="SSF53335">
    <property type="entry name" value="S-adenosyl-L-methionine-dependent methyltransferases"/>
    <property type="match status" value="1"/>
</dbReference>
<dbReference type="EC" id="2.1.1.190" evidence="9"/>
<evidence type="ECO:0000256" key="6">
    <source>
        <dbReference type="ARBA" id="ARBA00022723"/>
    </source>
</evidence>
<dbReference type="Proteomes" id="UP000054703">
    <property type="component" value="Unassembled WGS sequence"/>
</dbReference>
<evidence type="ECO:0000259" key="12">
    <source>
        <dbReference type="PROSITE" id="PS50926"/>
    </source>
</evidence>
<dbReference type="Pfam" id="PF01938">
    <property type="entry name" value="TRAM"/>
    <property type="match status" value="1"/>
</dbReference>
<dbReference type="PANTHER" id="PTHR11061:SF49">
    <property type="entry name" value="23S RRNA (URACIL(1939)-C(5))-METHYLTRANSFERASE RLMD"/>
    <property type="match status" value="1"/>
</dbReference>
<protein>
    <recommendedName>
        <fullName evidence="9">23S rRNA (uracil(1939)-C(5))-methyltransferase RlmD</fullName>
        <ecNumber evidence="9">2.1.1.190</ecNumber>
    </recommendedName>
    <alternativeName>
        <fullName evidence="9">23S rRNA(m5U1939)-methyltransferase</fullName>
    </alternativeName>
</protein>
<dbReference type="Gene3D" id="2.40.50.140">
    <property type="entry name" value="Nucleic acid-binding proteins"/>
    <property type="match status" value="1"/>
</dbReference>
<feature type="binding site" evidence="9">
    <location>
        <position position="310"/>
    </location>
    <ligand>
        <name>S-adenosyl-L-methionine</name>
        <dbReference type="ChEBI" id="CHEBI:59789"/>
    </ligand>
</feature>
<dbReference type="FunFam" id="2.40.50.140:FF:000097">
    <property type="entry name" value="23S rRNA (uracil(1939)-C(5))-methyltransferase RlmD"/>
    <property type="match status" value="1"/>
</dbReference>
<feature type="binding site" evidence="9">
    <location>
        <position position="77"/>
    </location>
    <ligand>
        <name>[4Fe-4S] cluster</name>
        <dbReference type="ChEBI" id="CHEBI:49883"/>
    </ligand>
</feature>
<evidence type="ECO:0000256" key="1">
    <source>
        <dbReference type="ARBA" id="ARBA00022485"/>
    </source>
</evidence>
<evidence type="ECO:0000256" key="7">
    <source>
        <dbReference type="ARBA" id="ARBA00023004"/>
    </source>
</evidence>
<feature type="binding site" evidence="9">
    <location>
        <position position="166"/>
    </location>
    <ligand>
        <name>[4Fe-4S] cluster</name>
        <dbReference type="ChEBI" id="CHEBI:49883"/>
    </ligand>
</feature>
<dbReference type="OrthoDB" id="9804590at2"/>
<dbReference type="GO" id="GO:0070475">
    <property type="term" value="P:rRNA base methylation"/>
    <property type="evidence" value="ECO:0007669"/>
    <property type="project" value="TreeGrafter"/>
</dbReference>
<feature type="active site" evidence="11">
    <location>
        <position position="400"/>
    </location>
</feature>
<evidence type="ECO:0000256" key="3">
    <source>
        <dbReference type="ARBA" id="ARBA00022603"/>
    </source>
</evidence>
<proteinExistence type="inferred from homology"/>
<feature type="active site" description="Nucleophile" evidence="9 10">
    <location>
        <position position="400"/>
    </location>
</feature>
<comment type="caution">
    <text evidence="13">The sequence shown here is derived from an EMBL/GenBank/DDBJ whole genome shotgun (WGS) entry which is preliminary data.</text>
</comment>
<feature type="binding site" evidence="9 10">
    <location>
        <position position="374"/>
    </location>
    <ligand>
        <name>S-adenosyl-L-methionine</name>
        <dbReference type="ChEBI" id="CHEBI:59789"/>
    </ligand>
</feature>
<dbReference type="PROSITE" id="PS50926">
    <property type="entry name" value="TRAM"/>
    <property type="match status" value="1"/>
</dbReference>
<dbReference type="GO" id="GO:0070041">
    <property type="term" value="F:rRNA (uridine-C5-)-methyltransferase activity"/>
    <property type="evidence" value="ECO:0007669"/>
    <property type="project" value="UniProtKB-UniRule"/>
</dbReference>
<dbReference type="HAMAP" id="MF_01010">
    <property type="entry name" value="23SrRNA_methyltr_RlmD"/>
    <property type="match status" value="1"/>
</dbReference>
<dbReference type="InterPro" id="IPR010280">
    <property type="entry name" value="U5_MeTrfase_fam"/>
</dbReference>
<keyword evidence="5 9" id="KW-0949">S-adenosyl-L-methionine</keyword>
<dbReference type="InterPro" id="IPR029063">
    <property type="entry name" value="SAM-dependent_MTases_sf"/>
</dbReference>
<dbReference type="PATRIC" id="fig|45074.5.peg.3830"/>
<keyword evidence="6 9" id="KW-0479">Metal-binding</keyword>
<evidence type="ECO:0000256" key="5">
    <source>
        <dbReference type="ARBA" id="ARBA00022691"/>
    </source>
</evidence>
<keyword evidence="4 9" id="KW-0808">Transferase</keyword>
<gene>
    <name evidence="13" type="primary">rumA</name>
    <name evidence="9" type="synonym">rlmD</name>
    <name evidence="13" type="ORF">Lsan_3562</name>
</gene>
<accession>A0A0W0Y8L3</accession>
<dbReference type="PANTHER" id="PTHR11061">
    <property type="entry name" value="RNA M5U METHYLTRANSFERASE"/>
    <property type="match status" value="1"/>
</dbReference>
<dbReference type="GO" id="GO:0003723">
    <property type="term" value="F:RNA binding"/>
    <property type="evidence" value="ECO:0007669"/>
    <property type="project" value="InterPro"/>
</dbReference>
<dbReference type="CDD" id="cd02440">
    <property type="entry name" value="AdoMet_MTases"/>
    <property type="match status" value="1"/>
</dbReference>
<dbReference type="InterPro" id="IPR012340">
    <property type="entry name" value="NA-bd_OB-fold"/>
</dbReference>
<keyword evidence="14" id="KW-1185">Reference proteome</keyword>
<dbReference type="PROSITE" id="PS51687">
    <property type="entry name" value="SAM_MT_RNA_M5U"/>
    <property type="match status" value="1"/>
</dbReference>
<keyword evidence="2 9" id="KW-0698">rRNA processing</keyword>
<dbReference type="Pfam" id="PF05958">
    <property type="entry name" value="tRNA_U5-meth_tr"/>
    <property type="match status" value="1"/>
</dbReference>
<evidence type="ECO:0000256" key="11">
    <source>
        <dbReference type="PROSITE-ProRule" id="PRU10015"/>
    </source>
</evidence>
<comment type="catalytic activity">
    <reaction evidence="9">
        <text>uridine(1939) in 23S rRNA + S-adenosyl-L-methionine = 5-methyluridine(1939) in 23S rRNA + S-adenosyl-L-homocysteine + H(+)</text>
        <dbReference type="Rhea" id="RHEA:42908"/>
        <dbReference type="Rhea" id="RHEA-COMP:10278"/>
        <dbReference type="Rhea" id="RHEA-COMP:10279"/>
        <dbReference type="ChEBI" id="CHEBI:15378"/>
        <dbReference type="ChEBI" id="CHEBI:57856"/>
        <dbReference type="ChEBI" id="CHEBI:59789"/>
        <dbReference type="ChEBI" id="CHEBI:65315"/>
        <dbReference type="ChEBI" id="CHEBI:74447"/>
        <dbReference type="EC" id="2.1.1.190"/>
    </reaction>
</comment>
<feature type="domain" description="TRAM" evidence="12">
    <location>
        <begin position="5"/>
        <end position="64"/>
    </location>
</feature>
<dbReference type="STRING" id="45074.Lsan_3562"/>
<dbReference type="Gene3D" id="2.40.50.1070">
    <property type="match status" value="1"/>
</dbReference>
<keyword evidence="8 9" id="KW-0411">Iron-sulfur</keyword>
<dbReference type="GO" id="GO:0051539">
    <property type="term" value="F:4 iron, 4 sulfur cluster binding"/>
    <property type="evidence" value="ECO:0007669"/>
    <property type="project" value="UniProtKB-KW"/>
</dbReference>
<feature type="binding site" evidence="9">
    <location>
        <position position="86"/>
    </location>
    <ligand>
        <name>[4Fe-4S] cluster</name>
        <dbReference type="ChEBI" id="CHEBI:49883"/>
    </ligand>
</feature>
<evidence type="ECO:0000256" key="4">
    <source>
        <dbReference type="ARBA" id="ARBA00022679"/>
    </source>
</evidence>
<dbReference type="Gene3D" id="3.40.50.150">
    <property type="entry name" value="Vaccinia Virus protein VP39"/>
    <property type="match status" value="1"/>
</dbReference>
<keyword evidence="7 9" id="KW-0408">Iron</keyword>
<feature type="binding site" evidence="9 10">
    <location>
        <position position="326"/>
    </location>
    <ligand>
        <name>S-adenosyl-L-methionine</name>
        <dbReference type="ChEBI" id="CHEBI:59789"/>
    </ligand>
</feature>
<evidence type="ECO:0000256" key="2">
    <source>
        <dbReference type="ARBA" id="ARBA00022552"/>
    </source>
</evidence>
<dbReference type="InterPro" id="IPR001566">
    <property type="entry name" value="23S_rRNA_MeTrfase_RlmD"/>
</dbReference>
<dbReference type="PROSITE" id="PS01230">
    <property type="entry name" value="TRMA_1"/>
    <property type="match status" value="1"/>
</dbReference>
<dbReference type="NCBIfam" id="NF009639">
    <property type="entry name" value="PRK13168.1"/>
    <property type="match status" value="1"/>
</dbReference>
<dbReference type="InterPro" id="IPR030391">
    <property type="entry name" value="MeTrfase_TrmA_CS"/>
</dbReference>